<feature type="transmembrane region" description="Helical" evidence="1">
    <location>
        <begin position="78"/>
        <end position="96"/>
    </location>
</feature>
<accession>A0AAV2Z0S3</accession>
<keyword evidence="3" id="KW-1185">Reference proteome</keyword>
<organism evidence="2 3">
    <name type="scientific">Lagenidium giganteum</name>
    <dbReference type="NCBI Taxonomy" id="4803"/>
    <lineage>
        <taxon>Eukaryota</taxon>
        <taxon>Sar</taxon>
        <taxon>Stramenopiles</taxon>
        <taxon>Oomycota</taxon>
        <taxon>Peronosporomycetes</taxon>
        <taxon>Pythiales</taxon>
        <taxon>Pythiaceae</taxon>
    </lineage>
</organism>
<reference evidence="2" key="2">
    <citation type="journal article" date="2023" name="Microbiol Resour">
        <title>Decontamination and Annotation of the Draft Genome Sequence of the Oomycete Lagenidium giganteum ARSEF 373.</title>
        <authorList>
            <person name="Morgan W.R."/>
            <person name="Tartar A."/>
        </authorList>
    </citation>
    <scope>NUCLEOTIDE SEQUENCE</scope>
    <source>
        <strain evidence="2">ARSEF 373</strain>
    </source>
</reference>
<keyword evidence="1" id="KW-0812">Transmembrane</keyword>
<protein>
    <submittedName>
        <fullName evidence="2">Uncharacterized protein</fullName>
    </submittedName>
</protein>
<dbReference type="EMBL" id="DAKRPA010000085">
    <property type="protein sequence ID" value="DAZ99324.1"/>
    <property type="molecule type" value="Genomic_DNA"/>
</dbReference>
<keyword evidence="1" id="KW-1133">Transmembrane helix</keyword>
<evidence type="ECO:0000256" key="1">
    <source>
        <dbReference type="SAM" id="Phobius"/>
    </source>
</evidence>
<gene>
    <name evidence="2" type="ORF">N0F65_005175</name>
</gene>
<evidence type="ECO:0000313" key="3">
    <source>
        <dbReference type="Proteomes" id="UP001146120"/>
    </source>
</evidence>
<proteinExistence type="predicted"/>
<dbReference type="AlphaFoldDB" id="A0AAV2Z0S3"/>
<name>A0AAV2Z0S3_9STRA</name>
<sequence length="117" mass="13034">MHPNPLFPMSRINYGCLACRNTGNCSTAVDNRQDGVYCGNLFGSFEPCCCKFMNQCSINMFDDKCYCDADIGGELYPARFIILVVITGVCWVALMVDRMCGRPYKIMNSHQPLPGSP</sequence>
<dbReference type="Proteomes" id="UP001146120">
    <property type="component" value="Unassembled WGS sequence"/>
</dbReference>
<reference evidence="2" key="1">
    <citation type="submission" date="2022-11" db="EMBL/GenBank/DDBJ databases">
        <authorList>
            <person name="Morgan W.R."/>
            <person name="Tartar A."/>
        </authorList>
    </citation>
    <scope>NUCLEOTIDE SEQUENCE</scope>
    <source>
        <strain evidence="2">ARSEF 373</strain>
    </source>
</reference>
<comment type="caution">
    <text evidence="2">The sequence shown here is derived from an EMBL/GenBank/DDBJ whole genome shotgun (WGS) entry which is preliminary data.</text>
</comment>
<evidence type="ECO:0000313" key="2">
    <source>
        <dbReference type="EMBL" id="DAZ99324.1"/>
    </source>
</evidence>
<keyword evidence="1" id="KW-0472">Membrane</keyword>